<comment type="similarity">
    <text evidence="3">Belongs to the MON1/SAND family.</text>
</comment>
<dbReference type="AlphaFoldDB" id="A0A0C3CGN6"/>
<dbReference type="Proteomes" id="UP000053424">
    <property type="component" value="Unassembled WGS sequence"/>
</dbReference>
<dbReference type="Pfam" id="PF19038">
    <property type="entry name" value="Fuz_longin_3"/>
    <property type="match status" value="1"/>
</dbReference>
<reference evidence="7 8" key="1">
    <citation type="submission" date="2014-04" db="EMBL/GenBank/DDBJ databases">
        <authorList>
            <consortium name="DOE Joint Genome Institute"/>
            <person name="Kuo A."/>
            <person name="Gay G."/>
            <person name="Dore J."/>
            <person name="Kohler A."/>
            <person name="Nagy L.G."/>
            <person name="Floudas D."/>
            <person name="Copeland A."/>
            <person name="Barry K.W."/>
            <person name="Cichocki N."/>
            <person name="Veneault-Fourrey C."/>
            <person name="LaButti K."/>
            <person name="Lindquist E.A."/>
            <person name="Lipzen A."/>
            <person name="Lundell T."/>
            <person name="Morin E."/>
            <person name="Murat C."/>
            <person name="Sun H."/>
            <person name="Tunlid A."/>
            <person name="Henrissat B."/>
            <person name="Grigoriev I.V."/>
            <person name="Hibbett D.S."/>
            <person name="Martin F."/>
            <person name="Nordberg H.P."/>
            <person name="Cantor M.N."/>
            <person name="Hua S.X."/>
        </authorList>
    </citation>
    <scope>NUCLEOTIDE SEQUENCE [LARGE SCALE GENOMIC DNA]</scope>
    <source>
        <strain evidence="8">h7</strain>
    </source>
</reference>
<evidence type="ECO:0000256" key="1">
    <source>
        <dbReference type="ARBA" id="ARBA00004380"/>
    </source>
</evidence>
<comment type="function">
    <text evidence="3">Required for multiple vacuole delivery pathways including the cytoplasm to vacuole transport (Cvt), autophagy, pexophagy and endocytosis.</text>
</comment>
<evidence type="ECO:0000259" key="6">
    <source>
        <dbReference type="Pfam" id="PF19038"/>
    </source>
</evidence>
<comment type="subcellular location">
    <subcellularLocation>
        <location evidence="3">Endosome</location>
        <location evidence="3">Multivesicular body membrane</location>
        <topology evidence="3">Peripheral membrane protein</topology>
    </subcellularLocation>
    <subcellularLocation>
        <location evidence="1 3">Prevacuolar compartment membrane</location>
        <topology evidence="1 3">Peripheral membrane protein</topology>
    </subcellularLocation>
    <subcellularLocation>
        <location evidence="3">Vacuole membrane</location>
        <topology evidence="3">Peripheral membrane protein</topology>
    </subcellularLocation>
</comment>
<name>A0A0C3CGN6_HEBCY</name>
<dbReference type="Pfam" id="PF19037">
    <property type="entry name" value="Fuz_longin_2"/>
    <property type="match status" value="1"/>
</dbReference>
<dbReference type="GO" id="GO:0000329">
    <property type="term" value="C:fungal-type vacuole membrane"/>
    <property type="evidence" value="ECO:0007669"/>
    <property type="project" value="TreeGrafter"/>
</dbReference>
<dbReference type="GO" id="GO:0032585">
    <property type="term" value="C:multivesicular body membrane"/>
    <property type="evidence" value="ECO:0007669"/>
    <property type="project" value="UniProtKB-SubCell"/>
</dbReference>
<proteinExistence type="inferred from homology"/>
<feature type="region of interest" description="Disordered" evidence="4">
    <location>
        <begin position="112"/>
        <end position="136"/>
    </location>
</feature>
<keyword evidence="3" id="KW-0967">Endosome</keyword>
<dbReference type="EMBL" id="KN831776">
    <property type="protein sequence ID" value="KIM43324.1"/>
    <property type="molecule type" value="Genomic_DNA"/>
</dbReference>
<dbReference type="PANTHER" id="PTHR13027:SF7">
    <property type="entry name" value="VACUOLAR FUSION PROTEIN MON1 HOMOLOG"/>
    <property type="match status" value="1"/>
</dbReference>
<evidence type="ECO:0000313" key="8">
    <source>
        <dbReference type="Proteomes" id="UP000053424"/>
    </source>
</evidence>
<dbReference type="STRING" id="686832.A0A0C3CGN6"/>
<dbReference type="InterPro" id="IPR043971">
    <property type="entry name" value="FUZ/MON1/HPS1_longin_2"/>
</dbReference>
<keyword evidence="3" id="KW-0072">Autophagy</keyword>
<accession>A0A0C3CGN6</accession>
<dbReference type="GO" id="GO:0035658">
    <property type="term" value="C:Mon1-Ccz1 complex"/>
    <property type="evidence" value="ECO:0007669"/>
    <property type="project" value="TreeGrafter"/>
</dbReference>
<evidence type="ECO:0000256" key="2">
    <source>
        <dbReference type="ARBA" id="ARBA00018132"/>
    </source>
</evidence>
<dbReference type="GO" id="GO:0006623">
    <property type="term" value="P:protein targeting to vacuole"/>
    <property type="evidence" value="ECO:0007669"/>
    <property type="project" value="UniProtKB-UniRule"/>
</dbReference>
<organism evidence="7 8">
    <name type="scientific">Hebeloma cylindrosporum</name>
    <dbReference type="NCBI Taxonomy" id="76867"/>
    <lineage>
        <taxon>Eukaryota</taxon>
        <taxon>Fungi</taxon>
        <taxon>Dikarya</taxon>
        <taxon>Basidiomycota</taxon>
        <taxon>Agaricomycotina</taxon>
        <taxon>Agaricomycetes</taxon>
        <taxon>Agaricomycetidae</taxon>
        <taxon>Agaricales</taxon>
        <taxon>Agaricineae</taxon>
        <taxon>Hymenogastraceae</taxon>
        <taxon>Hebeloma</taxon>
    </lineage>
</organism>
<keyword evidence="8" id="KW-1185">Reference proteome</keyword>
<reference evidence="8" key="2">
    <citation type="submission" date="2015-01" db="EMBL/GenBank/DDBJ databases">
        <title>Evolutionary Origins and Diversification of the Mycorrhizal Mutualists.</title>
        <authorList>
            <consortium name="DOE Joint Genome Institute"/>
            <consortium name="Mycorrhizal Genomics Consortium"/>
            <person name="Kohler A."/>
            <person name="Kuo A."/>
            <person name="Nagy L.G."/>
            <person name="Floudas D."/>
            <person name="Copeland A."/>
            <person name="Barry K.W."/>
            <person name="Cichocki N."/>
            <person name="Veneault-Fourrey C."/>
            <person name="LaButti K."/>
            <person name="Lindquist E.A."/>
            <person name="Lipzen A."/>
            <person name="Lundell T."/>
            <person name="Morin E."/>
            <person name="Murat C."/>
            <person name="Riley R."/>
            <person name="Ohm R."/>
            <person name="Sun H."/>
            <person name="Tunlid A."/>
            <person name="Henrissat B."/>
            <person name="Grigoriev I.V."/>
            <person name="Hibbett D.S."/>
            <person name="Martin F."/>
        </authorList>
    </citation>
    <scope>NUCLEOTIDE SEQUENCE [LARGE SCALE GENOMIC DNA]</scope>
    <source>
        <strain evidence="8">h7</strain>
    </source>
</reference>
<dbReference type="HOGENOM" id="CLU_014574_4_0_1"/>
<dbReference type="InterPro" id="IPR043970">
    <property type="entry name" value="FUZ/MON1/HPS1_longin_3"/>
</dbReference>
<evidence type="ECO:0000313" key="7">
    <source>
        <dbReference type="EMBL" id="KIM43324.1"/>
    </source>
</evidence>
<dbReference type="GO" id="GO:0016192">
    <property type="term" value="P:vesicle-mediated transport"/>
    <property type="evidence" value="ECO:0007669"/>
    <property type="project" value="InterPro"/>
</dbReference>
<sequence length="311" mass="34415">MSALHCLKMEPALRKRIAETLVPNNKVKDILYIILIANNRVVTLIRPRKHSIHPADLHIILNTIHSPSIYNSPASASWIPVCLPKFNPSGFVNAYIAFLRKDDAVHLHDASFPSSNLEPESGKPPDDSVSEPDPQDGLNESGIALVCISGGGELVLIRTWCDTVVNKITSDGTLNALLSAYKSKQTDYSVAELAIPGLRHFIYKSRAQVQVTLPNFEDPYDQPIARKRITTLYQILHDSIHAKSGQDAGLKLQYMRTDSESIMGWITQPFELYVALSPLLPKSAAVGAANAVARWVKKEESRLFLKDAPVF</sequence>
<feature type="domain" description="FUZ/MON1/HPS1 second Longin" evidence="5">
    <location>
        <begin position="29"/>
        <end position="104"/>
    </location>
</feature>
<dbReference type="InterPro" id="IPR004353">
    <property type="entry name" value="Mon1"/>
</dbReference>
<dbReference type="GO" id="GO:0006914">
    <property type="term" value="P:autophagy"/>
    <property type="evidence" value="ECO:0007669"/>
    <property type="project" value="UniProtKB-UniRule"/>
</dbReference>
<dbReference type="PRINTS" id="PR01546">
    <property type="entry name" value="YEAST73DUF"/>
</dbReference>
<keyword evidence="3" id="KW-0813">Transport</keyword>
<gene>
    <name evidence="7" type="ORF">M413DRAFT_26476</name>
</gene>
<keyword evidence="3" id="KW-0472">Membrane</keyword>
<dbReference type="PANTHER" id="PTHR13027">
    <property type="entry name" value="SAND PROTEIN-RELATED"/>
    <property type="match status" value="1"/>
</dbReference>
<evidence type="ECO:0000256" key="3">
    <source>
        <dbReference type="RuleBase" id="RU367048"/>
    </source>
</evidence>
<keyword evidence="3" id="KW-0926">Vacuole</keyword>
<protein>
    <recommendedName>
        <fullName evidence="2 3">Vacuolar fusion protein MON1</fullName>
    </recommendedName>
</protein>
<keyword evidence="3" id="KW-0653">Protein transport</keyword>
<dbReference type="OrthoDB" id="272411at2759"/>
<feature type="domain" description="FUZ/MON1/HPS1 third Longin" evidence="6">
    <location>
        <begin position="197"/>
        <end position="300"/>
    </location>
</feature>
<evidence type="ECO:0000256" key="4">
    <source>
        <dbReference type="SAM" id="MobiDB-lite"/>
    </source>
</evidence>
<evidence type="ECO:0000259" key="5">
    <source>
        <dbReference type="Pfam" id="PF19037"/>
    </source>
</evidence>